<reference evidence="6" key="1">
    <citation type="submission" date="2020-08" db="EMBL/GenBank/DDBJ databases">
        <authorList>
            <person name="Uke A."/>
            <person name="Chhe C."/>
            <person name="Baramee S."/>
            <person name="Kosugi A."/>
        </authorList>
    </citation>
    <scope>NUCLEOTIDE SEQUENCE</scope>
    <source>
        <strain evidence="6">DA-C8</strain>
    </source>
</reference>
<dbReference type="AlphaFoldDB" id="A0A916VFW9"/>
<evidence type="ECO:0000256" key="2">
    <source>
        <dbReference type="PIRSR" id="PIRSR601952-2"/>
    </source>
</evidence>
<accession>A0A916VFW9</accession>
<evidence type="ECO:0000259" key="5">
    <source>
        <dbReference type="Pfam" id="PF07833"/>
    </source>
</evidence>
<dbReference type="PRINTS" id="PR00113">
    <property type="entry name" value="ALKPHPHTASE"/>
</dbReference>
<keyword evidence="2" id="KW-0479">Metal-binding</keyword>
<feature type="binding site" evidence="2">
    <location>
        <position position="399"/>
    </location>
    <ligand>
        <name>Mg(2+)</name>
        <dbReference type="ChEBI" id="CHEBI:18420"/>
    </ligand>
</feature>
<evidence type="ECO:0000256" key="4">
    <source>
        <dbReference type="SAM" id="SignalP"/>
    </source>
</evidence>
<feature type="binding site" evidence="2">
    <location>
        <position position="447"/>
    </location>
    <ligand>
        <name>Zn(2+)</name>
        <dbReference type="ChEBI" id="CHEBI:29105"/>
        <label>2</label>
    </ligand>
</feature>
<dbReference type="Gene3D" id="3.40.720.10">
    <property type="entry name" value="Alkaline Phosphatase, subunit A"/>
    <property type="match status" value="1"/>
</dbReference>
<comment type="similarity">
    <text evidence="3">Belongs to the alkaline phosphatase family.</text>
</comment>
<dbReference type="Proteomes" id="UP000654993">
    <property type="component" value="Unassembled WGS sequence"/>
</dbReference>
<dbReference type="Pfam" id="PF00245">
    <property type="entry name" value="Alk_phosphatase"/>
    <property type="match status" value="1"/>
</dbReference>
<feature type="active site" description="Phosphoserine intermediate" evidence="1">
    <location>
        <position position="201"/>
    </location>
</feature>
<dbReference type="CDD" id="cd16012">
    <property type="entry name" value="ALP"/>
    <property type="match status" value="1"/>
</dbReference>
<feature type="binding site" evidence="2">
    <location>
        <position position="446"/>
    </location>
    <ligand>
        <name>Zn(2+)</name>
        <dbReference type="ChEBI" id="CHEBI:29105"/>
        <label>2</label>
    </ligand>
</feature>
<dbReference type="InterPro" id="IPR017850">
    <property type="entry name" value="Alkaline_phosphatase_core_sf"/>
</dbReference>
<dbReference type="InterPro" id="IPR001952">
    <property type="entry name" value="Alkaline_phosphatase"/>
</dbReference>
<dbReference type="InterPro" id="IPR012854">
    <property type="entry name" value="Cu_amine_oxidase-like_N"/>
</dbReference>
<keyword evidence="2" id="KW-0460">Magnesium</keyword>
<comment type="caution">
    <text evidence="6">The sequence shown here is derived from an EMBL/GenBank/DDBJ whole genome shotgun (WGS) entry which is preliminary data.</text>
</comment>
<evidence type="ECO:0000313" key="7">
    <source>
        <dbReference type="Proteomes" id="UP000654993"/>
    </source>
</evidence>
<comment type="cofactor">
    <cofactor evidence="2">
        <name>Mg(2+)</name>
        <dbReference type="ChEBI" id="CHEBI:18420"/>
    </cofactor>
    <text evidence="2">Binds 1 Mg(2+) ion.</text>
</comment>
<keyword evidence="4" id="KW-0732">Signal</keyword>
<feature type="signal peptide" evidence="4">
    <location>
        <begin position="1"/>
        <end position="34"/>
    </location>
</feature>
<dbReference type="Gene3D" id="3.30.457.10">
    <property type="entry name" value="Copper amine oxidase-like, N-terminal domain"/>
    <property type="match status" value="1"/>
</dbReference>
<dbReference type="RefSeq" id="WP_200966985.1">
    <property type="nucleotide sequence ID" value="NZ_BMAQ01000026.1"/>
</dbReference>
<dbReference type="SMART" id="SM00098">
    <property type="entry name" value="alkPPc"/>
    <property type="match status" value="1"/>
</dbReference>
<feature type="binding site" evidence="2">
    <location>
        <position position="404"/>
    </location>
    <ligand>
        <name>Zn(2+)</name>
        <dbReference type="ChEBI" id="CHEBI:29105"/>
        <label>2</label>
    </ligand>
</feature>
<organism evidence="6 7">
    <name type="scientific">Insulibacter thermoxylanivorax</name>
    <dbReference type="NCBI Taxonomy" id="2749268"/>
    <lineage>
        <taxon>Bacteria</taxon>
        <taxon>Bacillati</taxon>
        <taxon>Bacillota</taxon>
        <taxon>Bacilli</taxon>
        <taxon>Bacillales</taxon>
        <taxon>Paenibacillaceae</taxon>
        <taxon>Insulibacter</taxon>
    </lineage>
</organism>
<dbReference type="SUPFAM" id="SSF53649">
    <property type="entry name" value="Alkaline phosphatase-like"/>
    <property type="match status" value="1"/>
</dbReference>
<evidence type="ECO:0000256" key="3">
    <source>
        <dbReference type="RuleBase" id="RU003946"/>
    </source>
</evidence>
<evidence type="ECO:0000313" key="6">
    <source>
        <dbReference type="EMBL" id="GFR38752.1"/>
    </source>
</evidence>
<gene>
    <name evidence="6" type="ORF">PRECH8_20480</name>
</gene>
<feature type="binding site" evidence="2">
    <location>
        <position position="152"/>
    </location>
    <ligand>
        <name>Zn(2+)</name>
        <dbReference type="ChEBI" id="CHEBI:29105"/>
        <label>2</label>
    </ligand>
</feature>
<dbReference type="InterPro" id="IPR036582">
    <property type="entry name" value="Mao_N_sf"/>
</dbReference>
<feature type="chain" id="PRO_5036903373" evidence="4">
    <location>
        <begin position="35"/>
        <end position="677"/>
    </location>
</feature>
<dbReference type="SUPFAM" id="SSF55383">
    <property type="entry name" value="Copper amine oxidase, domain N"/>
    <property type="match status" value="1"/>
</dbReference>
<name>A0A916VFW9_9BACL</name>
<comment type="cofactor">
    <cofactor evidence="2">
        <name>Zn(2+)</name>
        <dbReference type="ChEBI" id="CHEBI:29105"/>
    </cofactor>
    <text evidence="2">Binds 2 Zn(2+) ions.</text>
</comment>
<dbReference type="EMBL" id="BMAQ01000026">
    <property type="protein sequence ID" value="GFR38752.1"/>
    <property type="molecule type" value="Genomic_DNA"/>
</dbReference>
<proteinExistence type="inferred from homology"/>
<feature type="binding site" evidence="2">
    <location>
        <position position="152"/>
    </location>
    <ligand>
        <name>Mg(2+)</name>
        <dbReference type="ChEBI" id="CHEBI:18420"/>
    </ligand>
</feature>
<reference evidence="6" key="2">
    <citation type="journal article" date="2021" name="Data Brief">
        <title>Draft genome sequence data of the facultative, thermophilic, xylanolytic bacterium Paenibacillus sp. strain DA-C8.</title>
        <authorList>
            <person name="Chhe C."/>
            <person name="Uke A."/>
            <person name="Baramee S."/>
            <person name="Ungkulpasvich U."/>
            <person name="Tachaapaikoon C."/>
            <person name="Pason P."/>
            <person name="Waeonukul R."/>
            <person name="Ratanakhanokchai K."/>
            <person name="Kosugi A."/>
        </authorList>
    </citation>
    <scope>NUCLEOTIDE SEQUENCE</scope>
    <source>
        <strain evidence="6">DA-C8</strain>
    </source>
</reference>
<protein>
    <submittedName>
        <fullName evidence="6">Alkaline phosphatase</fullName>
    </submittedName>
</protein>
<dbReference type="Pfam" id="PF07833">
    <property type="entry name" value="Cu_amine_oxidN1"/>
    <property type="match status" value="1"/>
</dbReference>
<keyword evidence="7" id="KW-1185">Reference proteome</keyword>
<feature type="binding site" evidence="2">
    <location>
        <position position="556"/>
    </location>
    <ligand>
        <name>Zn(2+)</name>
        <dbReference type="ChEBI" id="CHEBI:29105"/>
        <label>2</label>
    </ligand>
</feature>
<evidence type="ECO:0000256" key="1">
    <source>
        <dbReference type="PIRSR" id="PIRSR601952-1"/>
    </source>
</evidence>
<sequence length="677" mass="73893">MNSKLMKTASILLLTGALLLGSAVVPGTPETVYAADETTGSIYIAPVDRAKFLAGARFDFRVELRDLTAKPNQVSITINGRPAEAFFGRSFVITNTHEDSEEYTIRDVMFRSPGLYEVEVKAGELQRKIQYEVIVADQYGKKAKNVIFFNGDGMSHAVITAARILSKGMTEGKYNGLLEMDMMEARGVVTTSGLDSIATDSANSASAYATGHKGEMNALGVYPDNTPDSLDNPRVETIIEMLKRTSGKATGIVSTAELQDASPAAGVAHTRRRGDKAEIAEMFYKVQPDVILGGGSAYFLPQSVPGSSRKDDQDFFKLFEEAGYHIVENRTQLLQVDAGKTDRLFGVFHLGNMDTYYDRSTNNTAVLGSFTDQPTLWEMTQTAIEVLSKNEEGFFLMVEAGSIDKQLHPLDWERAVIEAIEMDKAIGVAKRFAEQYGDTLIVVTADHAHSMSITGTYWEGDGKSGKDAVRTYAEAGFPTYVDADGDGFPDELDVERKLAVHFANHPDYYEDYKMDPVPTTPNVNGEPNPAKLLNPDDPDRDRFLQIGPINGSTGVHTVEDVPLMAHGTGSQYFIGVLDNTEVFFAIAHAMGLQLLDSETEIGELVQLRPFVESLNGTITYNGGNTVELKIGLGTARLNLTSGDAVVNGQSLNTDVKIMNQRTYVTPDFAAKLLELLP</sequence>
<dbReference type="PANTHER" id="PTHR11596">
    <property type="entry name" value="ALKALINE PHOSPHATASE"/>
    <property type="match status" value="1"/>
</dbReference>
<dbReference type="GO" id="GO:0046872">
    <property type="term" value="F:metal ion binding"/>
    <property type="evidence" value="ECO:0007669"/>
    <property type="project" value="UniProtKB-KW"/>
</dbReference>
<dbReference type="PANTHER" id="PTHR11596:SF72">
    <property type="entry name" value="ALKALINE PHOSPHATASE"/>
    <property type="match status" value="1"/>
</dbReference>
<dbReference type="GO" id="GO:0004035">
    <property type="term" value="F:alkaline phosphatase activity"/>
    <property type="evidence" value="ECO:0007669"/>
    <property type="project" value="TreeGrafter"/>
</dbReference>
<keyword evidence="2" id="KW-0862">Zinc</keyword>
<feature type="binding site" evidence="2">
    <location>
        <position position="408"/>
    </location>
    <ligand>
        <name>Zn(2+)</name>
        <dbReference type="ChEBI" id="CHEBI:29105"/>
        <label>2</label>
    </ligand>
</feature>
<feature type="binding site" evidence="2">
    <location>
        <position position="260"/>
    </location>
    <ligand>
        <name>Mg(2+)</name>
        <dbReference type="ChEBI" id="CHEBI:18420"/>
    </ligand>
</feature>
<feature type="domain" description="Copper amine oxidase-like N-terminal" evidence="5">
    <location>
        <begin position="604"/>
        <end position="671"/>
    </location>
</feature>
<feature type="binding site" evidence="2">
    <location>
        <position position="262"/>
    </location>
    <ligand>
        <name>Mg(2+)</name>
        <dbReference type="ChEBI" id="CHEBI:18420"/>
    </ligand>
</feature>